<gene>
    <name evidence="1" type="ORF">IEC338SC_3104</name>
</gene>
<dbReference type="Proteomes" id="UP000076152">
    <property type="component" value="Chromosome"/>
</dbReference>
<name>A0AB33BAL1_ACIPI</name>
<reference evidence="1 2" key="1">
    <citation type="submission" date="2016-04" db="EMBL/GenBank/DDBJ databases">
        <title>Complete genome sequencing of OXA-72 bearing Acinetobacter pittii strain IEC338SC.</title>
        <authorList>
            <person name="Brasiliense D.M."/>
            <person name="Lima K.V."/>
            <person name="Souza C.O."/>
            <person name="Dutra L.G."/>
            <person name="Mamizuka E.M."/>
            <person name="Perez-Chaparro P.J."/>
            <person name="McCulloch J.A."/>
        </authorList>
    </citation>
    <scope>NUCLEOTIDE SEQUENCE [LARGE SCALE GENOMIC DNA]</scope>
    <source>
        <strain evidence="1 2">IEC338SC</strain>
    </source>
</reference>
<dbReference type="EMBL" id="CP015145">
    <property type="protein sequence ID" value="AMX20218.1"/>
    <property type="molecule type" value="Genomic_DNA"/>
</dbReference>
<dbReference type="RefSeq" id="WP_063099310.1">
    <property type="nucleotide sequence ID" value="NZ_CP015145.1"/>
</dbReference>
<evidence type="ECO:0000313" key="2">
    <source>
        <dbReference type="Proteomes" id="UP000076152"/>
    </source>
</evidence>
<protein>
    <submittedName>
        <fullName evidence="1">Prophage CP4-57 regulatory protein (AlpA)</fullName>
    </submittedName>
</protein>
<organism evidence="1 2">
    <name type="scientific">Acinetobacter pittii</name>
    <name type="common">Acinetobacter genomosp. 3</name>
    <dbReference type="NCBI Taxonomy" id="48296"/>
    <lineage>
        <taxon>Bacteria</taxon>
        <taxon>Pseudomonadati</taxon>
        <taxon>Pseudomonadota</taxon>
        <taxon>Gammaproteobacteria</taxon>
        <taxon>Moraxellales</taxon>
        <taxon>Moraxellaceae</taxon>
        <taxon>Acinetobacter</taxon>
        <taxon>Acinetobacter calcoaceticus/baumannii complex</taxon>
    </lineage>
</organism>
<evidence type="ECO:0000313" key="1">
    <source>
        <dbReference type="EMBL" id="AMX20218.1"/>
    </source>
</evidence>
<sequence>MEIDPRIRAKEFMALLSVGKTKFYKMIKRGEIAEPIRLSEKDVFWYASYVKDKVEEHKNSAIVAA</sequence>
<dbReference type="Gene3D" id="1.10.238.160">
    <property type="match status" value="1"/>
</dbReference>
<dbReference type="AlphaFoldDB" id="A0AB33BAL1"/>
<accession>A0AB33BAL1</accession>
<proteinExistence type="predicted"/>